<dbReference type="GO" id="GO:0009959">
    <property type="term" value="P:negative gravitropism"/>
    <property type="evidence" value="ECO:0007669"/>
    <property type="project" value="InterPro"/>
</dbReference>
<dbReference type="InterPro" id="IPR040225">
    <property type="entry name" value="GIL1-like"/>
</dbReference>
<feature type="domain" description="GIL1/IRKI C-terminal" evidence="3">
    <location>
        <begin position="394"/>
        <end position="445"/>
    </location>
</feature>
<keyword evidence="1" id="KW-0175">Coiled coil</keyword>
<proteinExistence type="predicted"/>
<organism evidence="4 5">
    <name type="scientific">Carpinus fangiana</name>
    <dbReference type="NCBI Taxonomy" id="176857"/>
    <lineage>
        <taxon>Eukaryota</taxon>
        <taxon>Viridiplantae</taxon>
        <taxon>Streptophyta</taxon>
        <taxon>Embryophyta</taxon>
        <taxon>Tracheophyta</taxon>
        <taxon>Spermatophyta</taxon>
        <taxon>Magnoliopsida</taxon>
        <taxon>eudicotyledons</taxon>
        <taxon>Gunneridae</taxon>
        <taxon>Pentapetalae</taxon>
        <taxon>rosids</taxon>
        <taxon>fabids</taxon>
        <taxon>Fagales</taxon>
        <taxon>Betulaceae</taxon>
        <taxon>Carpinus</taxon>
    </lineage>
</organism>
<evidence type="ECO:0000259" key="2">
    <source>
        <dbReference type="Pfam" id="PF04859"/>
    </source>
</evidence>
<dbReference type="AlphaFoldDB" id="A0A5N6RUV1"/>
<evidence type="ECO:0000259" key="3">
    <source>
        <dbReference type="Pfam" id="PF24994"/>
    </source>
</evidence>
<evidence type="ECO:0000256" key="1">
    <source>
        <dbReference type="SAM" id="Coils"/>
    </source>
</evidence>
<evidence type="ECO:0000313" key="5">
    <source>
        <dbReference type="Proteomes" id="UP000327013"/>
    </source>
</evidence>
<dbReference type="Proteomes" id="UP000327013">
    <property type="component" value="Chromosome 8"/>
</dbReference>
<accession>A0A5N6RUV1</accession>
<dbReference type="OrthoDB" id="1915848at2759"/>
<gene>
    <name evidence="4" type="ORF">FH972_019549</name>
</gene>
<dbReference type="PANTHER" id="PTHR31161">
    <property type="entry name" value="PROTEIN GRAVITROPIC IN THE LIGHT 1"/>
    <property type="match status" value="1"/>
</dbReference>
<dbReference type="EMBL" id="CM017328">
    <property type="protein sequence ID" value="KAE8124684.1"/>
    <property type="molecule type" value="Genomic_DNA"/>
</dbReference>
<keyword evidence="5" id="KW-1185">Reference proteome</keyword>
<dbReference type="Pfam" id="PF04859">
    <property type="entry name" value="DUF641"/>
    <property type="match status" value="1"/>
</dbReference>
<name>A0A5N6RUV1_9ROSI</name>
<dbReference type="InterPro" id="IPR056813">
    <property type="entry name" value="GIL1_IRKI_C"/>
</dbReference>
<evidence type="ECO:0000313" key="4">
    <source>
        <dbReference type="EMBL" id="KAE8124684.1"/>
    </source>
</evidence>
<reference evidence="4 5" key="1">
    <citation type="submission" date="2019-06" db="EMBL/GenBank/DDBJ databases">
        <title>A chromosomal-level reference genome of Carpinus fangiana (Coryloideae, Betulaceae).</title>
        <authorList>
            <person name="Yang X."/>
            <person name="Wang Z."/>
            <person name="Zhang L."/>
            <person name="Hao G."/>
            <person name="Liu J."/>
            <person name="Yang Y."/>
        </authorList>
    </citation>
    <scope>NUCLEOTIDE SEQUENCE [LARGE SCALE GENOMIC DNA]</scope>
    <source>
        <strain evidence="4">Cfa_2016G</strain>
        <tissue evidence="4">Leaf</tissue>
    </source>
</reference>
<dbReference type="Pfam" id="PF24994">
    <property type="entry name" value="GIL1_IRKI_C"/>
    <property type="match status" value="1"/>
</dbReference>
<dbReference type="InterPro" id="IPR006943">
    <property type="entry name" value="DUF641_pln"/>
</dbReference>
<protein>
    <submittedName>
        <fullName evidence="4">Uncharacterized protein</fullName>
    </submittedName>
</protein>
<feature type="domain" description="DUF641" evidence="2">
    <location>
        <begin position="73"/>
        <end position="196"/>
    </location>
</feature>
<dbReference type="GO" id="GO:0009639">
    <property type="term" value="P:response to red or far red light"/>
    <property type="evidence" value="ECO:0007669"/>
    <property type="project" value="InterPro"/>
</dbReference>
<sequence>MDSVKPSAVPTPAKSRLARTFAKVLHIRMATGVAPVDGNQKVKSEDNVSEDLNVVGKGGRSMSFDKDEELENEVALEALLAKLFACVSSVKASYAQLQYAQSPYDADGIQAADQMVVSELLSLSELKQCYLKKQFDPSPETAMLSAEIQEQKSVLKTYEIMGKKLKSQLRLKDSEIIFLREKLEEENKQNRLIEKRLNQSGQLFVLDNLHHSGLSPSHFVTVLRHAVKSIRSFVRLMVEEMKSNSWDIDAAANAIQPSVVYWKDDHKCFAFESYVCRQMFDAFNHPNFSLSFPDKKKMDHQQFFRQFMELKSVKPKEFLAQKPKSTFAKFCHVKYLRLVDPKLESSLFGNQTQRNTVNAGEFPNSTFFSSFAEMAKRVWLLHCLAFSFDPEASIFQVSKGSRFSEVYMESVADEVFLSPESNHQVAFTVVPGFRIDKTVIQCQVYLSSFQTKRQR</sequence>
<feature type="coiled-coil region" evidence="1">
    <location>
        <begin position="169"/>
        <end position="200"/>
    </location>
</feature>